<dbReference type="Proteomes" id="UP000239735">
    <property type="component" value="Unassembled WGS sequence"/>
</dbReference>
<sequence>MEQWDGKEVLRQSRQSAWNRTFPGWLTYGHAFAQARILLAAFVSSPADVFTFRLGNQKLAGPCGFYDLSPNAALAPIPDGVPKRISLKNRPG</sequence>
<reference evidence="2" key="1">
    <citation type="submission" date="2018-02" db="EMBL/GenBank/DDBJ databases">
        <authorList>
            <person name="Hausmann B."/>
        </authorList>
    </citation>
    <scope>NUCLEOTIDE SEQUENCE [LARGE SCALE GENOMIC DNA]</scope>
    <source>
        <strain evidence="2">Peat soil MAG SbA5</strain>
    </source>
</reference>
<dbReference type="EMBL" id="OKRB01000118">
    <property type="protein sequence ID" value="SPE27387.1"/>
    <property type="molecule type" value="Genomic_DNA"/>
</dbReference>
<accession>A0A2N9LVZ5</accession>
<protein>
    <submittedName>
        <fullName evidence="1">Uncharacterized protein</fullName>
    </submittedName>
</protein>
<evidence type="ECO:0000313" key="1">
    <source>
        <dbReference type="EMBL" id="SPE27387.1"/>
    </source>
</evidence>
<gene>
    <name evidence="1" type="ORF">SBA5_590071</name>
</gene>
<name>A0A2N9LVZ5_9BACT</name>
<organism evidence="1 2">
    <name type="scientific">Candidatus Sulfuritelmatomonas gaucii</name>
    <dbReference type="NCBI Taxonomy" id="2043161"/>
    <lineage>
        <taxon>Bacteria</taxon>
        <taxon>Pseudomonadati</taxon>
        <taxon>Acidobacteriota</taxon>
        <taxon>Terriglobia</taxon>
        <taxon>Terriglobales</taxon>
        <taxon>Acidobacteriaceae</taxon>
        <taxon>Candidatus Sulfuritelmatomonas</taxon>
    </lineage>
</organism>
<evidence type="ECO:0000313" key="2">
    <source>
        <dbReference type="Proteomes" id="UP000239735"/>
    </source>
</evidence>
<dbReference type="AlphaFoldDB" id="A0A2N9LVZ5"/>
<proteinExistence type="predicted"/>